<accession>A0A4Q5M3T7</accession>
<organism evidence="3 4">
    <name type="scientific">Emticicia agri</name>
    <dbReference type="NCBI Taxonomy" id="2492393"/>
    <lineage>
        <taxon>Bacteria</taxon>
        <taxon>Pseudomonadati</taxon>
        <taxon>Bacteroidota</taxon>
        <taxon>Cytophagia</taxon>
        <taxon>Cytophagales</taxon>
        <taxon>Leadbetterellaceae</taxon>
        <taxon>Emticicia</taxon>
    </lineage>
</organism>
<dbReference type="NCBIfam" id="NF045639">
    <property type="entry name" value="GCX_COOH"/>
    <property type="match status" value="1"/>
</dbReference>
<feature type="domain" description="Ig-like" evidence="2">
    <location>
        <begin position="476"/>
        <end position="554"/>
    </location>
</feature>
<dbReference type="Proteomes" id="UP000293162">
    <property type="component" value="Unassembled WGS sequence"/>
</dbReference>
<keyword evidence="1" id="KW-0732">Signal</keyword>
<sequence>MKTTYLLIYIFLLAISFNSYSQTSMCGDNVPEGWVTTEITGMCPNGAGVQRYITDIRFVAPGYEITICGDLPPAGWVTKSVNGNCGYNSAYISRTIKKVEGYTAENTMTICDSPAPSGWVTTSINGNCGFDGSYLSRTIKRIADLPTGTVFSDFVCGDPAPEGWITTNVNGNCGYNGSYIARTIKKIAGMAPGAEEDVCGDLPPAGWTTLTVNSNCGYNSSYLYRRIKKLEGLPSGTEVNICGDLPPANWVTLSVNGNCGLNSAYVARKIQNVICMPVGTSLTICGDNTYPNGWILKSENGYCSYPYLSRTIEKISGYPTNPPISISGPSNTTICSGESVTLSASNCPSGTITWSTGAGGPSITVYPTTTTNYTATCTQGECTSTSNTITITVTTVDVQVSPNASACAGKSATLTASGCSLNYQWFTSQTSTTPIAYSSSYTTPPLNNQTIYYVNCKNGNCESAKKSITVNITAAPNQPTANGQTICAGKSATLTATGCSGGTYKWYSSASSTAVLASTASYTTPTLNSNTTYYVSCTINCESTRRSVSVTIGPSPSAPTASASGTAICNGQSVTLTATGCAGTVTWSNGASGSSISVGTTGTYAAKCTINGCVSANSNVLTITSGNSNAPDNLILSGNATAGVRTANKTITSTQTIPNGVNTTYNAGNNITLNPPFKTNTGSIFKVEIKGCGS</sequence>
<feature type="domain" description="Ig-like" evidence="2">
    <location>
        <begin position="400"/>
        <end position="472"/>
    </location>
</feature>
<dbReference type="InterPro" id="IPR055015">
    <property type="entry name" value="GCX_COOH"/>
</dbReference>
<evidence type="ECO:0000256" key="1">
    <source>
        <dbReference type="SAM" id="SignalP"/>
    </source>
</evidence>
<dbReference type="Pfam" id="PF19081">
    <property type="entry name" value="Ig_7"/>
    <property type="match status" value="2"/>
</dbReference>
<keyword evidence="4" id="KW-1185">Reference proteome</keyword>
<feature type="chain" id="PRO_5020486625" description="Ig-like domain-containing protein" evidence="1">
    <location>
        <begin position="22"/>
        <end position="694"/>
    </location>
</feature>
<gene>
    <name evidence="3" type="ORF">EWM59_04280</name>
</gene>
<name>A0A4Q5M3T7_9BACT</name>
<evidence type="ECO:0000313" key="4">
    <source>
        <dbReference type="Proteomes" id="UP000293162"/>
    </source>
</evidence>
<comment type="caution">
    <text evidence="3">The sequence shown here is derived from an EMBL/GenBank/DDBJ whole genome shotgun (WGS) entry which is preliminary data.</text>
</comment>
<proteinExistence type="predicted"/>
<protein>
    <recommendedName>
        <fullName evidence="2">Ig-like domain-containing protein</fullName>
    </recommendedName>
</protein>
<dbReference type="OrthoDB" id="127762at2"/>
<reference evidence="3 4" key="1">
    <citation type="submission" date="2019-02" db="EMBL/GenBank/DDBJ databases">
        <title>Bacterial novel species Emticicia sp. 17J42-9 isolated from soil.</title>
        <authorList>
            <person name="Jung H.-Y."/>
        </authorList>
    </citation>
    <scope>NUCLEOTIDE SEQUENCE [LARGE SCALE GENOMIC DNA]</scope>
    <source>
        <strain evidence="3 4">17J42-9</strain>
    </source>
</reference>
<evidence type="ECO:0000259" key="2">
    <source>
        <dbReference type="Pfam" id="PF19081"/>
    </source>
</evidence>
<dbReference type="AlphaFoldDB" id="A0A4Q5M3T7"/>
<dbReference type="RefSeq" id="WP_130019718.1">
    <property type="nucleotide sequence ID" value="NZ_SEWF01000005.1"/>
</dbReference>
<evidence type="ECO:0000313" key="3">
    <source>
        <dbReference type="EMBL" id="RYU96759.1"/>
    </source>
</evidence>
<dbReference type="EMBL" id="SEWF01000005">
    <property type="protein sequence ID" value="RYU96759.1"/>
    <property type="molecule type" value="Genomic_DNA"/>
</dbReference>
<dbReference type="InterPro" id="IPR044023">
    <property type="entry name" value="Ig_7"/>
</dbReference>
<feature type="signal peptide" evidence="1">
    <location>
        <begin position="1"/>
        <end position="21"/>
    </location>
</feature>